<organism evidence="3 4">
    <name type="scientific">Thalassotalea euphylliae</name>
    <dbReference type="NCBI Taxonomy" id="1655234"/>
    <lineage>
        <taxon>Bacteria</taxon>
        <taxon>Pseudomonadati</taxon>
        <taxon>Pseudomonadota</taxon>
        <taxon>Gammaproteobacteria</taxon>
        <taxon>Alteromonadales</taxon>
        <taxon>Colwelliaceae</taxon>
        <taxon>Thalassotalea</taxon>
    </lineage>
</organism>
<dbReference type="OrthoDB" id="9776609at2"/>
<dbReference type="Pfam" id="PF03929">
    <property type="entry name" value="PepSY_TM"/>
    <property type="match status" value="1"/>
</dbReference>
<feature type="transmembrane region" description="Helical" evidence="2">
    <location>
        <begin position="424"/>
        <end position="447"/>
    </location>
</feature>
<feature type="transmembrane region" description="Helical" evidence="2">
    <location>
        <begin position="390"/>
        <end position="412"/>
    </location>
</feature>
<feature type="transmembrane region" description="Helical" evidence="2">
    <location>
        <begin position="492"/>
        <end position="518"/>
    </location>
</feature>
<evidence type="ECO:0000313" key="3">
    <source>
        <dbReference type="EMBL" id="REL25609.1"/>
    </source>
</evidence>
<reference evidence="3 4" key="1">
    <citation type="submission" date="2018-08" db="EMBL/GenBank/DDBJ databases">
        <title>Thalassotalea euphylliae genome.</title>
        <authorList>
            <person name="Summers S."/>
            <person name="Rice S.A."/>
            <person name="Freckelton M.L."/>
            <person name="Nedved B.T."/>
            <person name="Hadfield M.G."/>
        </authorList>
    </citation>
    <scope>NUCLEOTIDE SEQUENCE [LARGE SCALE GENOMIC DNA]</scope>
    <source>
        <strain evidence="3 4">H1</strain>
    </source>
</reference>
<evidence type="ECO:0000256" key="1">
    <source>
        <dbReference type="SAM" id="MobiDB-lite"/>
    </source>
</evidence>
<dbReference type="RefSeq" id="WP_116006739.1">
    <property type="nucleotide sequence ID" value="NZ_QUOU01000001.1"/>
</dbReference>
<accession>A0A3E0TM22</accession>
<protein>
    <submittedName>
        <fullName evidence="3">PepSY domain-containing protein</fullName>
    </submittedName>
</protein>
<evidence type="ECO:0000256" key="2">
    <source>
        <dbReference type="SAM" id="Phobius"/>
    </source>
</evidence>
<dbReference type="PANTHER" id="PTHR34219">
    <property type="entry name" value="IRON-REGULATED INNER MEMBRANE PROTEIN-RELATED"/>
    <property type="match status" value="1"/>
</dbReference>
<feature type="transmembrane region" description="Helical" evidence="2">
    <location>
        <begin position="12"/>
        <end position="36"/>
    </location>
</feature>
<gene>
    <name evidence="3" type="ORF">DXX93_02945</name>
</gene>
<dbReference type="Proteomes" id="UP000256478">
    <property type="component" value="Unassembled WGS sequence"/>
</dbReference>
<dbReference type="EMBL" id="QUOU01000001">
    <property type="protein sequence ID" value="REL25609.1"/>
    <property type="molecule type" value="Genomic_DNA"/>
</dbReference>
<feature type="transmembrane region" description="Helical" evidence="2">
    <location>
        <begin position="524"/>
        <end position="543"/>
    </location>
</feature>
<dbReference type="AlphaFoldDB" id="A0A3E0TM22"/>
<feature type="region of interest" description="Disordered" evidence="1">
    <location>
        <begin position="115"/>
        <end position="145"/>
    </location>
</feature>
<sequence>MKSATLKNALNAHGWVGLIISLPLFIVFWAGAITLFHPEIDQWAKLLYYDIDTQAKSRGETVDYNDLVEAQIAEYGILAEDRISLRFPNEKMPYLRMFFQVPVEEGDTITQAAASHQALESNGESEGQTSAPTQATEKAPAEDKKKVKKEFKDILIDPHSGEVFTDHSPFELADFLYVLHYKLHLPQGLYIVGVITLFFFVIIITGVIVQLKKIVKNFFLYRKDQKLRTQMNDMHNVVGVISLPYAIMYALTGVILNLLILVQIPSALVLYKGDLDAIAKDAGFYAHRGVAATQPQLMPNLHDFVADLERTNNAEITGLNLYGYGDKSAVFQTIGLYNQGFNHSFSRFYEVATDSYPDTMNVAEDNVFARGLSMLYAMHFANYAGTDMRIIYFVLAMLFCAMIVAGNVLWVVKRQPKNAYPKTLAFTRGATLGACLGVITATALSFFLERSLPEAISEREHLIEYVFGATLLLVTIAGFFANNLRGFIGANLLASAVLLLLTVAFEWLVFGKIMIAMITAGYPILGHVSAGLAIIAILLLAIARKVLRPKRAVDKPLDNYLGAPHEVGARIT</sequence>
<keyword evidence="2" id="KW-1133">Transmembrane helix</keyword>
<feature type="transmembrane region" description="Helical" evidence="2">
    <location>
        <begin position="189"/>
        <end position="211"/>
    </location>
</feature>
<name>A0A3E0TM22_9GAMM</name>
<evidence type="ECO:0000313" key="4">
    <source>
        <dbReference type="Proteomes" id="UP000256478"/>
    </source>
</evidence>
<comment type="caution">
    <text evidence="3">The sequence shown here is derived from an EMBL/GenBank/DDBJ whole genome shotgun (WGS) entry which is preliminary data.</text>
</comment>
<feature type="transmembrane region" description="Helical" evidence="2">
    <location>
        <begin position="462"/>
        <end position="480"/>
    </location>
</feature>
<dbReference type="InterPro" id="IPR005625">
    <property type="entry name" value="PepSY-ass_TM"/>
</dbReference>
<feature type="transmembrane region" description="Helical" evidence="2">
    <location>
        <begin position="237"/>
        <end position="262"/>
    </location>
</feature>
<keyword evidence="2" id="KW-0472">Membrane</keyword>
<feature type="compositionally biased region" description="Polar residues" evidence="1">
    <location>
        <begin position="115"/>
        <end position="136"/>
    </location>
</feature>
<dbReference type="PANTHER" id="PTHR34219:SF3">
    <property type="entry name" value="BLL7967 PROTEIN"/>
    <property type="match status" value="1"/>
</dbReference>
<keyword evidence="2" id="KW-0812">Transmembrane</keyword>
<proteinExistence type="predicted"/>